<evidence type="ECO:0000256" key="7">
    <source>
        <dbReference type="RuleBase" id="RU363032"/>
    </source>
</evidence>
<dbReference type="EMBL" id="CAJEWE010000006">
    <property type="protein sequence ID" value="CAD2072908.1"/>
    <property type="molecule type" value="Genomic_DNA"/>
</dbReference>
<evidence type="ECO:0000256" key="3">
    <source>
        <dbReference type="ARBA" id="ARBA00022475"/>
    </source>
</evidence>
<dbReference type="InterPro" id="IPR035906">
    <property type="entry name" value="MetI-like_sf"/>
</dbReference>
<organism evidence="9 10">
    <name type="scientific">Phocicoccus schoeneichii</name>
    <dbReference type="NCBI Taxonomy" id="1812261"/>
    <lineage>
        <taxon>Bacteria</taxon>
        <taxon>Bacillati</taxon>
        <taxon>Bacillota</taxon>
        <taxon>Bacilli</taxon>
        <taxon>Bacillales</taxon>
        <taxon>Salinicoccaceae</taxon>
        <taxon>Phocicoccus</taxon>
    </lineage>
</organism>
<evidence type="ECO:0000256" key="2">
    <source>
        <dbReference type="ARBA" id="ARBA00022448"/>
    </source>
</evidence>
<keyword evidence="10" id="KW-1185">Reference proteome</keyword>
<dbReference type="InterPro" id="IPR000515">
    <property type="entry name" value="MetI-like"/>
</dbReference>
<evidence type="ECO:0000256" key="5">
    <source>
        <dbReference type="ARBA" id="ARBA00022989"/>
    </source>
</evidence>
<dbReference type="Pfam" id="PF00528">
    <property type="entry name" value="BPD_transp_1"/>
    <property type="match status" value="1"/>
</dbReference>
<feature type="transmembrane region" description="Helical" evidence="7">
    <location>
        <begin position="287"/>
        <end position="313"/>
    </location>
</feature>
<sequence length="320" mass="35725">MLKFTIRRLLVSLPQLIILSLLIFFLASLMPGDALSGVIDPNIPAEAIERQREMLGLNNPWYIQYKDWVINMLQGDFGNSYFKKQPVLDVIGDRLMNTVWLSLFSAVLIYLIGLPLGLVSGRYNDTFLDSVITGYTYLGFATPTFMFGLLMLLVFGYNLGWFPTSGSVDAKVTPGTFEYVISKMYHLVLPAFSIALIGLVGTVQYLRSGIIETKQKDYVTLARAKGVSESKVYTKHIFRNSIIPIAAFFGYEITGLLGGSIFIEQIYAYPGMGRLFLESISTRDFSVANVLILMYGFLAIVGALLSDIILSIVDPRIRIK</sequence>
<dbReference type="InterPro" id="IPR045621">
    <property type="entry name" value="BPD_transp_1_N"/>
</dbReference>
<evidence type="ECO:0000259" key="8">
    <source>
        <dbReference type="PROSITE" id="PS50928"/>
    </source>
</evidence>
<dbReference type="Pfam" id="PF19300">
    <property type="entry name" value="BPD_transp_1_N"/>
    <property type="match status" value="1"/>
</dbReference>
<evidence type="ECO:0000256" key="1">
    <source>
        <dbReference type="ARBA" id="ARBA00004651"/>
    </source>
</evidence>
<dbReference type="SUPFAM" id="SSF161098">
    <property type="entry name" value="MetI-like"/>
    <property type="match status" value="1"/>
</dbReference>
<dbReference type="CDD" id="cd06261">
    <property type="entry name" value="TM_PBP2"/>
    <property type="match status" value="1"/>
</dbReference>
<reference evidence="9 10" key="1">
    <citation type="submission" date="2020-07" db="EMBL/GenBank/DDBJ databases">
        <authorList>
            <person name="Criscuolo A."/>
        </authorList>
    </citation>
    <scope>NUCLEOTIDE SEQUENCE [LARGE SCALE GENOMIC DNA]</scope>
    <source>
        <strain evidence="10">CIP 111030</strain>
    </source>
</reference>
<name>A0A6V7R7E9_9BACL</name>
<feature type="transmembrane region" description="Helical" evidence="7">
    <location>
        <begin position="99"/>
        <end position="119"/>
    </location>
</feature>
<keyword evidence="5 7" id="KW-1133">Transmembrane helix</keyword>
<keyword evidence="6 7" id="KW-0472">Membrane</keyword>
<comment type="similarity">
    <text evidence="7">Belongs to the binding-protein-dependent transport system permease family.</text>
</comment>
<evidence type="ECO:0000313" key="10">
    <source>
        <dbReference type="Proteomes" id="UP000521032"/>
    </source>
</evidence>
<evidence type="ECO:0000256" key="4">
    <source>
        <dbReference type="ARBA" id="ARBA00022692"/>
    </source>
</evidence>
<keyword evidence="4 7" id="KW-0812">Transmembrane</keyword>
<accession>A0A6V7R7E9</accession>
<dbReference type="Gene3D" id="1.10.3720.10">
    <property type="entry name" value="MetI-like"/>
    <property type="match status" value="1"/>
</dbReference>
<evidence type="ECO:0000256" key="6">
    <source>
        <dbReference type="ARBA" id="ARBA00023136"/>
    </source>
</evidence>
<dbReference type="RefSeq" id="WP_186085509.1">
    <property type="nucleotide sequence ID" value="NZ_BMDB01000001.1"/>
</dbReference>
<comment type="caution">
    <text evidence="9">The sequence shown here is derived from an EMBL/GenBank/DDBJ whole genome shotgun (WGS) entry which is preliminary data.</text>
</comment>
<proteinExistence type="inferred from homology"/>
<protein>
    <submittedName>
        <fullName evidence="9">Glutathione transport system permease protein GsiC</fullName>
    </submittedName>
</protein>
<feature type="transmembrane region" description="Helical" evidence="7">
    <location>
        <begin position="245"/>
        <end position="267"/>
    </location>
</feature>
<dbReference type="Proteomes" id="UP000521032">
    <property type="component" value="Unassembled WGS sequence"/>
</dbReference>
<dbReference type="NCBIfam" id="NF045472">
    <property type="entry name" value="Opp4B"/>
    <property type="match status" value="1"/>
</dbReference>
<keyword evidence="2 7" id="KW-0813">Transport</keyword>
<dbReference type="PROSITE" id="PS50928">
    <property type="entry name" value="ABC_TM1"/>
    <property type="match status" value="1"/>
</dbReference>
<dbReference type="PANTHER" id="PTHR43163">
    <property type="entry name" value="DIPEPTIDE TRANSPORT SYSTEM PERMEASE PROTEIN DPPB-RELATED"/>
    <property type="match status" value="1"/>
</dbReference>
<comment type="subcellular location">
    <subcellularLocation>
        <location evidence="1 7">Cell membrane</location>
        <topology evidence="1 7">Multi-pass membrane protein</topology>
    </subcellularLocation>
</comment>
<feature type="domain" description="ABC transmembrane type-1" evidence="8">
    <location>
        <begin position="95"/>
        <end position="306"/>
    </location>
</feature>
<dbReference type="AlphaFoldDB" id="A0A6V7R7E9"/>
<keyword evidence="3" id="KW-1003">Cell membrane</keyword>
<feature type="transmembrane region" description="Helical" evidence="7">
    <location>
        <begin position="131"/>
        <end position="157"/>
    </location>
</feature>
<evidence type="ECO:0000313" key="9">
    <source>
        <dbReference type="EMBL" id="CAD2072908.1"/>
    </source>
</evidence>
<dbReference type="PANTHER" id="PTHR43163:SF6">
    <property type="entry name" value="DIPEPTIDE TRANSPORT SYSTEM PERMEASE PROTEIN DPPB-RELATED"/>
    <property type="match status" value="1"/>
</dbReference>
<feature type="transmembrane region" description="Helical" evidence="7">
    <location>
        <begin position="184"/>
        <end position="206"/>
    </location>
</feature>
<dbReference type="GO" id="GO:0005886">
    <property type="term" value="C:plasma membrane"/>
    <property type="evidence" value="ECO:0007669"/>
    <property type="project" value="UniProtKB-SubCell"/>
</dbReference>
<dbReference type="GO" id="GO:0055085">
    <property type="term" value="P:transmembrane transport"/>
    <property type="evidence" value="ECO:0007669"/>
    <property type="project" value="InterPro"/>
</dbReference>
<gene>
    <name evidence="9" type="primary">gsiC_2</name>
    <name evidence="9" type="ORF">JEOSCH030_00484</name>
</gene>